<sequence length="735" mass="83995">MPLRLSLLLITLFITRLASAQSATPGLDEKATYALIKRVLPSHAQYFTIASLPKDGDKDAFELESQGGKIVLRGNNGVSVASALKHYLNEYAHCDISWNGTNLNLPSPLPVVPKKVHKTTPYQYRYYLNYCTFNYTMSWWDWPRWQQEIDWMALNGINLPLAITGQNSIWDRVYKSMGLTDKDLASFYSGPTFFNWFWMGNIDGWGGPLPQSFMERHEALQKQILARERELGMTPILPAFTGHVPPAFKDKFPKANVKRTNWDAGFDDVFILDPEDPLFPEIGRRFIQEEIKTFGTDHLYTADTFNENIPPTNDSTFLAQAGNKVYQAMASVDPKAVWIMQGWLFVYQAKFWQQPQIRALLSGVPDDKMLILDLWSETKPAWRDTKAYYGKPWLWCMLQNFGGNIGMFGRMENVANDPANALHDPNAGKLRGIGLTPEGIEQNPALFALMLENVWRDQPIQLGSWLNDYAHRRYGKVNSDAEAAWQILRKTVYNGGMTEGTPESIISARPTFAKDGHRTLTTLNYNPTDLLPAWDHFLKATDALQTSDGFRYDLVDVTRQVLANHANALQQQCARDYEAKDAKALALHSRQFLALIDDMDRLLATRPDFLLGRWLESAKAWGQTPAEKALYEQNARDLITLWGDKNSPLHDYSNRQWSGLLHSFYKPRWTQFFDKAQASLKTGQPLDLTAFDQQMRDWEWNWVNSREPYPTTTTGSSVEIAKALYKQYRPVVVAK</sequence>
<dbReference type="InterPro" id="IPR024732">
    <property type="entry name" value="NAGLU_C"/>
</dbReference>
<dbReference type="Pfam" id="PF12972">
    <property type="entry name" value="NAGLU_C"/>
    <property type="match status" value="1"/>
</dbReference>
<evidence type="ECO:0000259" key="3">
    <source>
        <dbReference type="Pfam" id="PF05089"/>
    </source>
</evidence>
<dbReference type="PANTHER" id="PTHR12872:SF1">
    <property type="entry name" value="ALPHA-N-ACETYLGLUCOSAMINIDASE"/>
    <property type="match status" value="1"/>
</dbReference>
<dbReference type="EMBL" id="CP051677">
    <property type="protein sequence ID" value="QJD79315.1"/>
    <property type="molecule type" value="Genomic_DNA"/>
</dbReference>
<feature type="signal peptide" evidence="2">
    <location>
        <begin position="1"/>
        <end position="20"/>
    </location>
</feature>
<dbReference type="GO" id="GO:0005975">
    <property type="term" value="P:carbohydrate metabolic process"/>
    <property type="evidence" value="ECO:0007669"/>
    <property type="project" value="UniProtKB-ARBA"/>
</dbReference>
<dbReference type="InterPro" id="IPR024733">
    <property type="entry name" value="NAGLU_tim-barrel"/>
</dbReference>
<evidence type="ECO:0000313" key="6">
    <source>
        <dbReference type="EMBL" id="QJD79315.1"/>
    </source>
</evidence>
<dbReference type="GO" id="GO:0016787">
    <property type="term" value="F:hydrolase activity"/>
    <property type="evidence" value="ECO:0007669"/>
    <property type="project" value="UniProtKB-KW"/>
</dbReference>
<keyword evidence="7" id="KW-1185">Reference proteome</keyword>
<dbReference type="KEGG" id="srho:HH216_13510"/>
<dbReference type="PANTHER" id="PTHR12872">
    <property type="entry name" value="ALPHA-N-ACETYLGLUCOSAMINIDASE"/>
    <property type="match status" value="1"/>
</dbReference>
<feature type="domain" description="Alpha-N-acetylglucosaminidase C-terminal" evidence="5">
    <location>
        <begin position="465"/>
        <end position="726"/>
    </location>
</feature>
<dbReference type="AlphaFoldDB" id="A0A7L5DMG3"/>
<dbReference type="Pfam" id="PF12971">
    <property type="entry name" value="NAGLU_N"/>
    <property type="match status" value="1"/>
</dbReference>
<evidence type="ECO:0000259" key="4">
    <source>
        <dbReference type="Pfam" id="PF12971"/>
    </source>
</evidence>
<gene>
    <name evidence="6" type="ORF">HH216_13510</name>
</gene>
<proteinExistence type="predicted"/>
<accession>A0A7L5DMG3</accession>
<feature type="domain" description="Alpha-N-acetylglucosaminidase tim-barrel" evidence="3">
    <location>
        <begin position="125"/>
        <end position="456"/>
    </location>
</feature>
<name>A0A7L5DMG3_9BACT</name>
<reference evidence="6 7" key="1">
    <citation type="submission" date="2020-04" db="EMBL/GenBank/DDBJ databases">
        <title>Genome sequencing of novel species.</title>
        <authorList>
            <person name="Heo J."/>
            <person name="Kim S.-J."/>
            <person name="Kim J.-S."/>
            <person name="Hong S.-B."/>
            <person name="Kwon S.-W."/>
        </authorList>
    </citation>
    <scope>NUCLEOTIDE SEQUENCE [LARGE SCALE GENOMIC DNA]</scope>
    <source>
        <strain evidence="6 7">CJU-R4</strain>
    </source>
</reference>
<evidence type="ECO:0000259" key="5">
    <source>
        <dbReference type="Pfam" id="PF12972"/>
    </source>
</evidence>
<dbReference type="Pfam" id="PF05089">
    <property type="entry name" value="NAGLU"/>
    <property type="match status" value="1"/>
</dbReference>
<evidence type="ECO:0000313" key="7">
    <source>
        <dbReference type="Proteomes" id="UP000501128"/>
    </source>
</evidence>
<organism evidence="6 7">
    <name type="scientific">Spirosoma rhododendri</name>
    <dbReference type="NCBI Taxonomy" id="2728024"/>
    <lineage>
        <taxon>Bacteria</taxon>
        <taxon>Pseudomonadati</taxon>
        <taxon>Bacteroidota</taxon>
        <taxon>Cytophagia</taxon>
        <taxon>Cytophagales</taxon>
        <taxon>Cytophagaceae</taxon>
        <taxon>Spirosoma</taxon>
    </lineage>
</organism>
<dbReference type="Gene3D" id="3.30.379.10">
    <property type="entry name" value="Chitobiase/beta-hexosaminidase domain 2-like"/>
    <property type="match status" value="1"/>
</dbReference>
<keyword evidence="2" id="KW-0732">Signal</keyword>
<feature type="domain" description="Alpha-N-acetylglucosaminidase N-terminal" evidence="4">
    <location>
        <begin position="31"/>
        <end position="110"/>
    </location>
</feature>
<keyword evidence="1" id="KW-0378">Hydrolase</keyword>
<dbReference type="InterPro" id="IPR024240">
    <property type="entry name" value="NAGLU_N"/>
</dbReference>
<protein>
    <submittedName>
        <fullName evidence="6">Alpha-N-acetylglucosaminidase</fullName>
    </submittedName>
</protein>
<evidence type="ECO:0000256" key="1">
    <source>
        <dbReference type="ARBA" id="ARBA00022801"/>
    </source>
</evidence>
<feature type="chain" id="PRO_5029662698" evidence="2">
    <location>
        <begin position="21"/>
        <end position="735"/>
    </location>
</feature>
<dbReference type="InterPro" id="IPR029018">
    <property type="entry name" value="Hex-like_dom2"/>
</dbReference>
<dbReference type="InterPro" id="IPR007781">
    <property type="entry name" value="NAGLU"/>
</dbReference>
<dbReference type="Gene3D" id="3.20.20.80">
    <property type="entry name" value="Glycosidases"/>
    <property type="match status" value="1"/>
</dbReference>
<evidence type="ECO:0000256" key="2">
    <source>
        <dbReference type="SAM" id="SignalP"/>
    </source>
</evidence>
<dbReference type="Gene3D" id="1.20.120.670">
    <property type="entry name" value="N-acetyl-b-d-glucoasminidase"/>
    <property type="match status" value="1"/>
</dbReference>
<dbReference type="Proteomes" id="UP000501128">
    <property type="component" value="Chromosome"/>
</dbReference>
<dbReference type="RefSeq" id="WP_169551281.1">
    <property type="nucleotide sequence ID" value="NZ_CP051677.1"/>
</dbReference>